<dbReference type="AlphaFoldDB" id="A0A9E6R5I1"/>
<organism evidence="2 3">
    <name type="scientific">Chenggangzhangella methanolivorans</name>
    <dbReference type="NCBI Taxonomy" id="1437009"/>
    <lineage>
        <taxon>Bacteria</taxon>
        <taxon>Pseudomonadati</taxon>
        <taxon>Pseudomonadota</taxon>
        <taxon>Alphaproteobacteria</taxon>
        <taxon>Hyphomicrobiales</taxon>
        <taxon>Methylopilaceae</taxon>
        <taxon>Chenggangzhangella</taxon>
    </lineage>
</organism>
<dbReference type="Proteomes" id="UP000825701">
    <property type="component" value="Chromosome"/>
</dbReference>
<dbReference type="RefSeq" id="WP_261401145.1">
    <property type="nucleotide sequence ID" value="NZ_CP081869.1"/>
</dbReference>
<dbReference type="KEGG" id="cmet:K6K41_13865"/>
<evidence type="ECO:0000313" key="3">
    <source>
        <dbReference type="Proteomes" id="UP000825701"/>
    </source>
</evidence>
<dbReference type="InterPro" id="IPR048136">
    <property type="entry name" value="STM3941-like"/>
</dbReference>
<keyword evidence="3" id="KW-1185">Reference proteome</keyword>
<name>A0A9E6R5I1_9HYPH</name>
<keyword evidence="1" id="KW-1133">Transmembrane helix</keyword>
<evidence type="ECO:0008006" key="4">
    <source>
        <dbReference type="Google" id="ProtNLM"/>
    </source>
</evidence>
<feature type="transmembrane region" description="Helical" evidence="1">
    <location>
        <begin position="48"/>
        <end position="69"/>
    </location>
</feature>
<gene>
    <name evidence="2" type="ORF">K6K41_13865</name>
</gene>
<feature type="transmembrane region" description="Helical" evidence="1">
    <location>
        <begin position="12"/>
        <end position="36"/>
    </location>
</feature>
<evidence type="ECO:0000256" key="1">
    <source>
        <dbReference type="SAM" id="Phobius"/>
    </source>
</evidence>
<evidence type="ECO:0000313" key="2">
    <source>
        <dbReference type="EMBL" id="QZN98243.1"/>
    </source>
</evidence>
<keyword evidence="1" id="KW-0472">Membrane</keyword>
<dbReference type="EMBL" id="CP081869">
    <property type="protein sequence ID" value="QZN98243.1"/>
    <property type="molecule type" value="Genomic_DNA"/>
</dbReference>
<proteinExistence type="predicted"/>
<reference evidence="2" key="1">
    <citation type="submission" date="2021-08" db="EMBL/GenBank/DDBJ databases">
        <authorList>
            <person name="Zhang H."/>
            <person name="Xu M."/>
            <person name="Yu Z."/>
            <person name="Yang L."/>
            <person name="Cai Y."/>
        </authorList>
    </citation>
    <scope>NUCLEOTIDE SEQUENCE</scope>
    <source>
        <strain evidence="2">CHL1</strain>
    </source>
</reference>
<accession>A0A9E6R5I1</accession>
<dbReference type="NCBIfam" id="NF041635">
    <property type="entry name" value="STM3941_fam"/>
    <property type="match status" value="1"/>
</dbReference>
<protein>
    <recommendedName>
        <fullName evidence="4">PH domain-containing protein</fullName>
    </recommendedName>
</protein>
<keyword evidence="1" id="KW-0812">Transmembrane</keyword>
<sequence length="173" mass="18409">MAEDQIDLEKSALRLLALKGGAWGFVALCGVLLHLRPAGVEPGSLNEFTLYAGVLFFGACAIVATVRFFRRGPVVSVGRQGVFDRRLSNDWIPWDAVTAVGKADLGARKSIVLAIDPAREPALPFTKAARRLAKINAATVGVTGYWMSATELSGGFPALDAAIARFHPRSATS</sequence>